<evidence type="ECO:0000256" key="3">
    <source>
        <dbReference type="ARBA" id="ARBA00022692"/>
    </source>
</evidence>
<keyword evidence="2" id="KW-1003">Cell membrane</keyword>
<dbReference type="PANTHER" id="PTHR30086:SF20">
    <property type="entry name" value="ARGININE EXPORTER PROTEIN ARGO-RELATED"/>
    <property type="match status" value="1"/>
</dbReference>
<gene>
    <name evidence="7" type="ORF">F4V91_23540</name>
</gene>
<feature type="transmembrane region" description="Helical" evidence="6">
    <location>
        <begin position="15"/>
        <end position="36"/>
    </location>
</feature>
<keyword evidence="4 6" id="KW-1133">Transmembrane helix</keyword>
<sequence>MPVTSTGSCMTLPEFTGAILLLLCTPGPTNTLMALGGYSRGWLKSLPLIAGELGGYLLVIVPVATLAAPFFDAYPQASVWAKLAAGVWVLYLGYRLWTSERQAKDAVEISVRQVFVTTVLNPKALIIALVIMPQGGLTELAPWLALFAGLVLLAANGWIAFGSLMRRTELFEVKPIVIRRAAAVCLLLFAMILASASIQSLA</sequence>
<dbReference type="InterPro" id="IPR001123">
    <property type="entry name" value="LeuE-type"/>
</dbReference>
<name>A0A6A1U035_NEOGA</name>
<evidence type="ECO:0000313" key="8">
    <source>
        <dbReference type="Proteomes" id="UP000386575"/>
    </source>
</evidence>
<feature type="transmembrane region" description="Helical" evidence="6">
    <location>
        <begin position="109"/>
        <end position="131"/>
    </location>
</feature>
<keyword evidence="5 6" id="KW-0472">Membrane</keyword>
<dbReference type="PANTHER" id="PTHR30086">
    <property type="entry name" value="ARGININE EXPORTER PROTEIN ARGO"/>
    <property type="match status" value="1"/>
</dbReference>
<evidence type="ECO:0000256" key="6">
    <source>
        <dbReference type="SAM" id="Phobius"/>
    </source>
</evidence>
<protein>
    <submittedName>
        <fullName evidence="7">Threonine transporter RhtB</fullName>
    </submittedName>
</protein>
<feature type="transmembrane region" description="Helical" evidence="6">
    <location>
        <begin position="143"/>
        <end position="165"/>
    </location>
</feature>
<evidence type="ECO:0000256" key="1">
    <source>
        <dbReference type="ARBA" id="ARBA00004651"/>
    </source>
</evidence>
<dbReference type="GO" id="GO:0005886">
    <property type="term" value="C:plasma membrane"/>
    <property type="evidence" value="ECO:0007669"/>
    <property type="project" value="UniProtKB-SubCell"/>
</dbReference>
<evidence type="ECO:0000256" key="2">
    <source>
        <dbReference type="ARBA" id="ARBA00022475"/>
    </source>
</evidence>
<dbReference type="AlphaFoldDB" id="A0A6A1U035"/>
<keyword evidence="3 6" id="KW-0812">Transmembrane</keyword>
<feature type="transmembrane region" description="Helical" evidence="6">
    <location>
        <begin position="48"/>
        <end position="71"/>
    </location>
</feature>
<evidence type="ECO:0000313" key="7">
    <source>
        <dbReference type="EMBL" id="KAB1089054.1"/>
    </source>
</evidence>
<organism evidence="7 8">
    <name type="scientific">Neorhizobium galegae</name>
    <name type="common">Rhizobium galegae</name>
    <dbReference type="NCBI Taxonomy" id="399"/>
    <lineage>
        <taxon>Bacteria</taxon>
        <taxon>Pseudomonadati</taxon>
        <taxon>Pseudomonadota</taxon>
        <taxon>Alphaproteobacteria</taxon>
        <taxon>Hyphomicrobiales</taxon>
        <taxon>Rhizobiaceae</taxon>
        <taxon>Rhizobium/Agrobacterium group</taxon>
        <taxon>Neorhizobium</taxon>
    </lineage>
</organism>
<proteinExistence type="predicted"/>
<comment type="subcellular location">
    <subcellularLocation>
        <location evidence="1">Cell membrane</location>
        <topology evidence="1">Multi-pass membrane protein</topology>
    </subcellularLocation>
</comment>
<feature type="transmembrane region" description="Helical" evidence="6">
    <location>
        <begin position="77"/>
        <end position="97"/>
    </location>
</feature>
<dbReference type="Pfam" id="PF01810">
    <property type="entry name" value="LysE"/>
    <property type="match status" value="1"/>
</dbReference>
<evidence type="ECO:0000256" key="4">
    <source>
        <dbReference type="ARBA" id="ARBA00022989"/>
    </source>
</evidence>
<dbReference type="Proteomes" id="UP000386575">
    <property type="component" value="Unassembled WGS sequence"/>
</dbReference>
<evidence type="ECO:0000256" key="5">
    <source>
        <dbReference type="ARBA" id="ARBA00023136"/>
    </source>
</evidence>
<dbReference type="GO" id="GO:0015171">
    <property type="term" value="F:amino acid transmembrane transporter activity"/>
    <property type="evidence" value="ECO:0007669"/>
    <property type="project" value="TreeGrafter"/>
</dbReference>
<dbReference type="GO" id="GO:0033228">
    <property type="term" value="P:cysteine export across plasma membrane"/>
    <property type="evidence" value="ECO:0007669"/>
    <property type="project" value="TreeGrafter"/>
</dbReference>
<comment type="caution">
    <text evidence="7">The sequence shown here is derived from an EMBL/GenBank/DDBJ whole genome shotgun (WGS) entry which is preliminary data.</text>
</comment>
<feature type="transmembrane region" description="Helical" evidence="6">
    <location>
        <begin position="177"/>
        <end position="198"/>
    </location>
</feature>
<reference evidence="7 8" key="1">
    <citation type="submission" date="2019-09" db="EMBL/GenBank/DDBJ databases">
        <title>Genome sequencing of Ng87 strain.</title>
        <authorList>
            <person name="Karasev E.S."/>
            <person name="Andronov E."/>
        </authorList>
    </citation>
    <scope>NUCLEOTIDE SEQUENCE [LARGE SCALE GENOMIC DNA]</scope>
    <source>
        <strain evidence="7 8">Ng87</strain>
    </source>
</reference>
<accession>A0A6A1U035</accession>
<dbReference type="EMBL" id="VZUL01000002">
    <property type="protein sequence ID" value="KAB1089054.1"/>
    <property type="molecule type" value="Genomic_DNA"/>
</dbReference>